<dbReference type="Proteomes" id="UP000743899">
    <property type="component" value="Unassembled WGS sequence"/>
</dbReference>
<gene>
    <name evidence="2" type="ORF">GW534_10045</name>
</gene>
<evidence type="ECO:0000313" key="2">
    <source>
        <dbReference type="EMBL" id="NCU18056.1"/>
    </source>
</evidence>
<feature type="transmembrane region" description="Helical" evidence="1">
    <location>
        <begin position="151"/>
        <end position="169"/>
    </location>
</feature>
<keyword evidence="3" id="KW-1185">Reference proteome</keyword>
<organism evidence="2 3">
    <name type="scientific">Pallidibacillus pasinlerensis</name>
    <dbReference type="NCBI Taxonomy" id="2703818"/>
    <lineage>
        <taxon>Bacteria</taxon>
        <taxon>Bacillati</taxon>
        <taxon>Bacillota</taxon>
        <taxon>Bacilli</taxon>
        <taxon>Bacillales</taxon>
        <taxon>Bacillaceae</taxon>
        <taxon>Pallidibacillus</taxon>
    </lineage>
</organism>
<feature type="transmembrane region" description="Helical" evidence="1">
    <location>
        <begin position="110"/>
        <end position="131"/>
    </location>
</feature>
<comment type="caution">
    <text evidence="2">The sequence shown here is derived from an EMBL/GenBank/DDBJ whole genome shotgun (WGS) entry which is preliminary data.</text>
</comment>
<dbReference type="PANTHER" id="PTHR34300">
    <property type="entry name" value="QUEUOSINE PRECURSOR TRANSPORTER-RELATED"/>
    <property type="match status" value="1"/>
</dbReference>
<reference evidence="2 3" key="1">
    <citation type="submission" date="2020-01" db="EMBL/GenBank/DDBJ databases">
        <title>A novel Bacillus sp. from Pasinler.</title>
        <authorList>
            <person name="Adiguzel A."/>
            <person name="Ay H."/>
            <person name="Baltaci M.O."/>
        </authorList>
    </citation>
    <scope>NUCLEOTIDE SEQUENCE [LARGE SCALE GENOMIC DNA]</scope>
    <source>
        <strain evidence="2 3">P1</strain>
    </source>
</reference>
<dbReference type="PANTHER" id="PTHR34300:SF2">
    <property type="entry name" value="QUEUOSINE PRECURSOR TRANSPORTER-RELATED"/>
    <property type="match status" value="1"/>
</dbReference>
<sequence length="178" mass="19382">MRIFLYLSAIILANVLTAKFPPIALGALFFPVGSFLIGATFIFRDLVQNKYGRKRTYMFITLALVLSAIASYMLGDTLMIVFASAVSFIISEVCDTEIYTRMKSAFIKRVFISGVVGGTLDSVVFVVIGMSPLGAGFLPWELVPNAIMGQLLAKIGLQAIGALVLYQAIKIPKFKEAL</sequence>
<name>A0ABX0A3U8_9BACI</name>
<feature type="transmembrane region" description="Helical" evidence="1">
    <location>
        <begin position="56"/>
        <end position="74"/>
    </location>
</feature>
<evidence type="ECO:0000256" key="1">
    <source>
        <dbReference type="SAM" id="Phobius"/>
    </source>
</evidence>
<dbReference type="Pfam" id="PF02592">
    <property type="entry name" value="Vut_1"/>
    <property type="match status" value="1"/>
</dbReference>
<keyword evidence="1" id="KW-1133">Transmembrane helix</keyword>
<dbReference type="InterPro" id="IPR003744">
    <property type="entry name" value="YhhQ"/>
</dbReference>
<dbReference type="RefSeq" id="WP_161920886.1">
    <property type="nucleotide sequence ID" value="NZ_JAACYS010000044.1"/>
</dbReference>
<keyword evidence="1" id="KW-0472">Membrane</keyword>
<keyword evidence="1" id="KW-0812">Transmembrane</keyword>
<proteinExistence type="predicted"/>
<protein>
    <submittedName>
        <fullName evidence="2">VUT family protein</fullName>
    </submittedName>
</protein>
<feature type="transmembrane region" description="Helical" evidence="1">
    <location>
        <begin position="27"/>
        <end position="44"/>
    </location>
</feature>
<evidence type="ECO:0000313" key="3">
    <source>
        <dbReference type="Proteomes" id="UP000743899"/>
    </source>
</evidence>
<dbReference type="EMBL" id="JAACYS010000044">
    <property type="protein sequence ID" value="NCU18056.1"/>
    <property type="molecule type" value="Genomic_DNA"/>
</dbReference>
<accession>A0ABX0A3U8</accession>